<keyword evidence="14" id="KW-1185">Reference proteome</keyword>
<comment type="catalytic activity">
    <reaction evidence="9 10">
        <text>[[Fe-S] cluster scaffold protein carrying a second [4Fe-4S](2+) cluster] + N(6)-octanoyl-L-lysyl-[protein] + 2 oxidized [2Fe-2S]-[ferredoxin] + 2 S-adenosyl-L-methionine + 4 H(+) = [[Fe-S] cluster scaffold protein] + N(6)-[(R)-dihydrolipoyl]-L-lysyl-[protein] + 4 Fe(3+) + 2 hydrogen sulfide + 2 5'-deoxyadenosine + 2 L-methionine + 2 reduced [2Fe-2S]-[ferredoxin]</text>
        <dbReference type="Rhea" id="RHEA:16585"/>
        <dbReference type="Rhea" id="RHEA-COMP:9928"/>
        <dbReference type="Rhea" id="RHEA-COMP:10000"/>
        <dbReference type="Rhea" id="RHEA-COMP:10001"/>
        <dbReference type="Rhea" id="RHEA-COMP:10475"/>
        <dbReference type="Rhea" id="RHEA-COMP:14568"/>
        <dbReference type="Rhea" id="RHEA-COMP:14569"/>
        <dbReference type="ChEBI" id="CHEBI:15378"/>
        <dbReference type="ChEBI" id="CHEBI:17319"/>
        <dbReference type="ChEBI" id="CHEBI:29034"/>
        <dbReference type="ChEBI" id="CHEBI:29919"/>
        <dbReference type="ChEBI" id="CHEBI:33722"/>
        <dbReference type="ChEBI" id="CHEBI:33737"/>
        <dbReference type="ChEBI" id="CHEBI:33738"/>
        <dbReference type="ChEBI" id="CHEBI:57844"/>
        <dbReference type="ChEBI" id="CHEBI:59789"/>
        <dbReference type="ChEBI" id="CHEBI:78809"/>
        <dbReference type="ChEBI" id="CHEBI:83100"/>
        <dbReference type="EC" id="2.8.1.8"/>
    </reaction>
</comment>
<reference evidence="13 14" key="1">
    <citation type="journal article" date="2024" name="Commun. Biol.">
        <title>Comparative genomic analysis of thermophilic fungi reveals convergent evolutionary adaptations and gene losses.</title>
        <authorList>
            <person name="Steindorff A.S."/>
            <person name="Aguilar-Pontes M.V."/>
            <person name="Robinson A.J."/>
            <person name="Andreopoulos B."/>
            <person name="LaButti K."/>
            <person name="Kuo A."/>
            <person name="Mondo S."/>
            <person name="Riley R."/>
            <person name="Otillar R."/>
            <person name="Haridas S."/>
            <person name="Lipzen A."/>
            <person name="Grimwood J."/>
            <person name="Schmutz J."/>
            <person name="Clum A."/>
            <person name="Reid I.D."/>
            <person name="Moisan M.C."/>
            <person name="Butler G."/>
            <person name="Nguyen T.T.M."/>
            <person name="Dewar K."/>
            <person name="Conant G."/>
            <person name="Drula E."/>
            <person name="Henrissat B."/>
            <person name="Hansel C."/>
            <person name="Singer S."/>
            <person name="Hutchinson M.I."/>
            <person name="de Vries R.P."/>
            <person name="Natvig D.O."/>
            <person name="Powell A.J."/>
            <person name="Tsang A."/>
            <person name="Grigoriev I.V."/>
        </authorList>
    </citation>
    <scope>NUCLEOTIDE SEQUENCE [LARGE SCALE GENOMIC DNA]</scope>
    <source>
        <strain evidence="13 14">ATCC 24622</strain>
    </source>
</reference>
<comment type="caution">
    <text evidence="13">The sequence shown here is derived from an EMBL/GenBank/DDBJ whole genome shotgun (WGS) entry which is preliminary data.</text>
</comment>
<comment type="similarity">
    <text evidence="10">Belongs to the radical SAM superfamily. Lipoyl synthase family.</text>
</comment>
<evidence type="ECO:0000256" key="4">
    <source>
        <dbReference type="ARBA" id="ARBA00022691"/>
    </source>
</evidence>
<feature type="binding site" evidence="10">
    <location>
        <position position="174"/>
    </location>
    <ligand>
        <name>[4Fe-4S] cluster</name>
        <dbReference type="ChEBI" id="CHEBI:49883"/>
        <label>2</label>
        <note>4Fe-4S-S-AdoMet</note>
    </ligand>
</feature>
<evidence type="ECO:0000256" key="1">
    <source>
        <dbReference type="ARBA" id="ARBA00004173"/>
    </source>
</evidence>
<keyword evidence="6 10" id="KW-0408">Iron</keyword>
<dbReference type="CDD" id="cd01335">
    <property type="entry name" value="Radical_SAM"/>
    <property type="match status" value="1"/>
</dbReference>
<gene>
    <name evidence="13" type="ORF">VTK73DRAFT_2767</name>
</gene>
<feature type="binding site" evidence="10">
    <location>
        <position position="144"/>
    </location>
    <ligand>
        <name>[4Fe-4S] cluster</name>
        <dbReference type="ChEBI" id="CHEBI:49883"/>
        <label>1</label>
    </ligand>
</feature>
<feature type="binding site" evidence="10">
    <location>
        <position position="170"/>
    </location>
    <ligand>
        <name>[4Fe-4S] cluster</name>
        <dbReference type="ChEBI" id="CHEBI:49883"/>
        <label>2</label>
        <note>4Fe-4S-S-AdoMet</note>
    </ligand>
</feature>
<dbReference type="InterPro" id="IPR003698">
    <property type="entry name" value="Lipoyl_synth"/>
</dbReference>
<evidence type="ECO:0000256" key="9">
    <source>
        <dbReference type="ARBA" id="ARBA00047326"/>
    </source>
</evidence>
<feature type="binding site" evidence="10">
    <location>
        <position position="177"/>
    </location>
    <ligand>
        <name>[4Fe-4S] cluster</name>
        <dbReference type="ChEBI" id="CHEBI:49883"/>
        <label>2</label>
        <note>4Fe-4S-S-AdoMet</note>
    </ligand>
</feature>
<dbReference type="InterPro" id="IPR007197">
    <property type="entry name" value="rSAM"/>
</dbReference>
<evidence type="ECO:0000313" key="14">
    <source>
        <dbReference type="Proteomes" id="UP001586593"/>
    </source>
</evidence>
<comment type="pathway">
    <text evidence="10">Protein modification; protein lipoylation via endogenous pathway; protein N(6)-(lipoyl)lysine from octanoyl-[acyl-carrier-protein]: step 2/2.</text>
</comment>
<evidence type="ECO:0000256" key="6">
    <source>
        <dbReference type="ARBA" id="ARBA00023004"/>
    </source>
</evidence>
<feature type="binding site" evidence="10">
    <location>
        <position position="139"/>
    </location>
    <ligand>
        <name>[4Fe-4S] cluster</name>
        <dbReference type="ChEBI" id="CHEBI:49883"/>
        <label>1</label>
    </ligand>
</feature>
<feature type="compositionally biased region" description="Polar residues" evidence="11">
    <location>
        <begin position="41"/>
        <end position="57"/>
    </location>
</feature>
<keyword evidence="8 10" id="KW-0496">Mitochondrion</keyword>
<evidence type="ECO:0000256" key="2">
    <source>
        <dbReference type="ARBA" id="ARBA00022485"/>
    </source>
</evidence>
<dbReference type="EC" id="2.8.1.8" evidence="10"/>
<dbReference type="Proteomes" id="UP001586593">
    <property type="component" value="Unassembled WGS sequence"/>
</dbReference>
<dbReference type="EMBL" id="JAZHXJ010000018">
    <property type="protein sequence ID" value="KAL1882053.1"/>
    <property type="molecule type" value="Genomic_DNA"/>
</dbReference>
<keyword evidence="4 10" id="KW-0949">S-adenosyl-L-methionine</keyword>
<dbReference type="PROSITE" id="PS51918">
    <property type="entry name" value="RADICAL_SAM"/>
    <property type="match status" value="1"/>
</dbReference>
<dbReference type="NCBIfam" id="TIGR00510">
    <property type="entry name" value="lipA"/>
    <property type="match status" value="1"/>
</dbReference>
<dbReference type="HAMAP" id="MF_00206">
    <property type="entry name" value="Lipoyl_synth"/>
    <property type="match status" value="1"/>
</dbReference>
<evidence type="ECO:0000256" key="10">
    <source>
        <dbReference type="HAMAP-Rule" id="MF_03123"/>
    </source>
</evidence>
<feature type="binding site" evidence="10">
    <location>
        <position position="150"/>
    </location>
    <ligand>
        <name>[4Fe-4S] cluster</name>
        <dbReference type="ChEBI" id="CHEBI:49883"/>
        <label>1</label>
    </ligand>
</feature>
<evidence type="ECO:0000256" key="11">
    <source>
        <dbReference type="SAM" id="MobiDB-lite"/>
    </source>
</evidence>
<dbReference type="InterPro" id="IPR031691">
    <property type="entry name" value="LIAS_N"/>
</dbReference>
<keyword evidence="7 10" id="KW-0411">Iron-sulfur</keyword>
<dbReference type="SUPFAM" id="SSF102114">
    <property type="entry name" value="Radical SAM enzymes"/>
    <property type="match status" value="1"/>
</dbReference>
<evidence type="ECO:0000256" key="8">
    <source>
        <dbReference type="ARBA" id="ARBA00023128"/>
    </source>
</evidence>
<dbReference type="InterPro" id="IPR013785">
    <property type="entry name" value="Aldolase_TIM"/>
</dbReference>
<dbReference type="SFLD" id="SFLDG01058">
    <property type="entry name" value="lipoyl_synthase_like"/>
    <property type="match status" value="1"/>
</dbReference>
<proteinExistence type="inferred from homology"/>
<sequence>MPSTAKSVPRIGGPLRRAFALGSTTPVRSFATIPTPRGSDLGTQSSNGSVSATTNRPRPTYFKDTTVAPFSDFLPSDATPLTPHEAYTLRTAEVGPEGRKKTITRLPDWLKTSIPSPGANSNFAKIKADLRGLNLHTVCEEARCPNIGECWGGSNKAAATATIMLMGDTCTRGCRFCSVKTSRRPPPLDPHEPENTAEALARWGLGYVVLTSVDRDDLADGGARHFAETIRKIKQKKPTLLVEALTGDFGGDLDMVKIVAESGLDVYAHNVETVEGLTPYVRDRRATFRQSLKVLEHAKAVRGKEGIITKTSIMLGLGETEEELWETLRELRRSDVDIVTFGQYMRPTKRHLKVEKYVTPDEFELWRQRAMDMGFLYCASGPLVRSSYKAGEVFIENVLRKRSGEKASPGSGSLAKSIALEKESLSAS</sequence>
<dbReference type="PANTHER" id="PTHR10949">
    <property type="entry name" value="LIPOYL SYNTHASE"/>
    <property type="match status" value="1"/>
</dbReference>
<dbReference type="SFLD" id="SFLDF00271">
    <property type="entry name" value="lipoyl_synthase"/>
    <property type="match status" value="1"/>
</dbReference>
<protein>
    <recommendedName>
        <fullName evidence="10">Lipoyl synthase, mitochondrial</fullName>
        <ecNumber evidence="10">2.8.1.8</ecNumber>
    </recommendedName>
    <alternativeName>
        <fullName evidence="10">Lipoate synthase</fullName>
        <shortName evidence="10">LS</shortName>
        <shortName evidence="10">Lip-syn</shortName>
    </alternativeName>
    <alternativeName>
        <fullName evidence="10">Lipoic acid synthase</fullName>
    </alternativeName>
</protein>
<dbReference type="InterPro" id="IPR006638">
    <property type="entry name" value="Elp3/MiaA/NifB-like_rSAM"/>
</dbReference>
<dbReference type="SFLD" id="SFLDS00029">
    <property type="entry name" value="Radical_SAM"/>
    <property type="match status" value="1"/>
</dbReference>
<dbReference type="Pfam" id="PF04055">
    <property type="entry name" value="Radical_SAM"/>
    <property type="match status" value="1"/>
</dbReference>
<dbReference type="NCBIfam" id="NF009544">
    <property type="entry name" value="PRK12928.1"/>
    <property type="match status" value="1"/>
</dbReference>
<dbReference type="InterPro" id="IPR058240">
    <property type="entry name" value="rSAM_sf"/>
</dbReference>
<dbReference type="SMART" id="SM00729">
    <property type="entry name" value="Elp3"/>
    <property type="match status" value="1"/>
</dbReference>
<keyword evidence="3 10" id="KW-0808">Transferase</keyword>
<dbReference type="NCBIfam" id="NF004019">
    <property type="entry name" value="PRK05481.1"/>
    <property type="match status" value="1"/>
</dbReference>
<feature type="region of interest" description="Disordered" evidence="11">
    <location>
        <begin position="28"/>
        <end position="61"/>
    </location>
</feature>
<dbReference type="Gene3D" id="3.20.20.70">
    <property type="entry name" value="Aldolase class I"/>
    <property type="match status" value="1"/>
</dbReference>
<keyword evidence="2 10" id="KW-0004">4Fe-4S</keyword>
<feature type="domain" description="Radical SAM core" evidence="12">
    <location>
        <begin position="153"/>
        <end position="376"/>
    </location>
</feature>
<evidence type="ECO:0000259" key="12">
    <source>
        <dbReference type="PROSITE" id="PS51918"/>
    </source>
</evidence>
<evidence type="ECO:0000256" key="5">
    <source>
        <dbReference type="ARBA" id="ARBA00022723"/>
    </source>
</evidence>
<accession>A0ABR3Y195</accession>
<dbReference type="Pfam" id="PF16881">
    <property type="entry name" value="LIAS_N"/>
    <property type="match status" value="1"/>
</dbReference>
<comment type="subcellular location">
    <subcellularLocation>
        <location evidence="1 10">Mitochondrion</location>
    </subcellularLocation>
</comment>
<name>A0ABR3Y195_9PEZI</name>
<feature type="binding site" evidence="10">
    <location>
        <position position="387"/>
    </location>
    <ligand>
        <name>[4Fe-4S] cluster</name>
        <dbReference type="ChEBI" id="CHEBI:49883"/>
        <label>1</label>
    </ligand>
</feature>
<evidence type="ECO:0000313" key="13">
    <source>
        <dbReference type="EMBL" id="KAL1882053.1"/>
    </source>
</evidence>
<comment type="function">
    <text evidence="10">Catalyzes the radical-mediated insertion of two sulfur atoms into the C-6 and C-8 positions of the octanoyl moiety bound to the lipoyl domains of lipoate-dependent enzymes, thereby converting the octanoylated domains into lipoylated derivatives.</text>
</comment>
<organism evidence="13 14">
    <name type="scientific">Phialemonium thermophilum</name>
    <dbReference type="NCBI Taxonomy" id="223376"/>
    <lineage>
        <taxon>Eukaryota</taxon>
        <taxon>Fungi</taxon>
        <taxon>Dikarya</taxon>
        <taxon>Ascomycota</taxon>
        <taxon>Pezizomycotina</taxon>
        <taxon>Sordariomycetes</taxon>
        <taxon>Sordariomycetidae</taxon>
        <taxon>Cephalothecales</taxon>
        <taxon>Cephalothecaceae</taxon>
        <taxon>Phialemonium</taxon>
    </lineage>
</organism>
<evidence type="ECO:0000256" key="7">
    <source>
        <dbReference type="ARBA" id="ARBA00023014"/>
    </source>
</evidence>
<comment type="cofactor">
    <cofactor evidence="10">
        <name>[4Fe-4S] cluster</name>
        <dbReference type="ChEBI" id="CHEBI:49883"/>
    </cofactor>
    <text evidence="10">Binds 2 [4Fe-4S] clusters per subunit. One cluster is coordinated with 3 cysteines and an exchangeable S-adenosyl-L-methionine.</text>
</comment>
<evidence type="ECO:0000256" key="3">
    <source>
        <dbReference type="ARBA" id="ARBA00022679"/>
    </source>
</evidence>
<keyword evidence="5 10" id="KW-0479">Metal-binding</keyword>
<dbReference type="PANTHER" id="PTHR10949:SF0">
    <property type="entry name" value="LIPOYL SYNTHASE, MITOCHONDRIAL"/>
    <property type="match status" value="1"/>
</dbReference>